<name>A0AAD3D3G9_9STRA</name>
<dbReference type="EMBL" id="BLLK01000057">
    <property type="protein sequence ID" value="GFH57161.1"/>
    <property type="molecule type" value="Genomic_DNA"/>
</dbReference>
<keyword evidence="1" id="KW-0175">Coiled coil</keyword>
<evidence type="ECO:0000256" key="1">
    <source>
        <dbReference type="SAM" id="Coils"/>
    </source>
</evidence>
<evidence type="ECO:0000256" key="2">
    <source>
        <dbReference type="SAM" id="MobiDB-lite"/>
    </source>
</evidence>
<gene>
    <name evidence="3" type="ORF">CTEN210_13637</name>
</gene>
<proteinExistence type="predicted"/>
<keyword evidence="4" id="KW-1185">Reference proteome</keyword>
<evidence type="ECO:0000313" key="3">
    <source>
        <dbReference type="EMBL" id="GFH57161.1"/>
    </source>
</evidence>
<feature type="region of interest" description="Disordered" evidence="2">
    <location>
        <begin position="1"/>
        <end position="57"/>
    </location>
</feature>
<organism evidence="3 4">
    <name type="scientific">Chaetoceros tenuissimus</name>
    <dbReference type="NCBI Taxonomy" id="426638"/>
    <lineage>
        <taxon>Eukaryota</taxon>
        <taxon>Sar</taxon>
        <taxon>Stramenopiles</taxon>
        <taxon>Ochrophyta</taxon>
        <taxon>Bacillariophyta</taxon>
        <taxon>Coscinodiscophyceae</taxon>
        <taxon>Chaetocerotophycidae</taxon>
        <taxon>Chaetocerotales</taxon>
        <taxon>Chaetocerotaceae</taxon>
        <taxon>Chaetoceros</taxon>
    </lineage>
</organism>
<feature type="coiled-coil region" evidence="1">
    <location>
        <begin position="251"/>
        <end position="299"/>
    </location>
</feature>
<feature type="compositionally biased region" description="Polar residues" evidence="2">
    <location>
        <begin position="1"/>
        <end position="18"/>
    </location>
</feature>
<accession>A0AAD3D3G9</accession>
<dbReference type="AlphaFoldDB" id="A0AAD3D3G9"/>
<evidence type="ECO:0000313" key="4">
    <source>
        <dbReference type="Proteomes" id="UP001054902"/>
    </source>
</evidence>
<reference evidence="3 4" key="1">
    <citation type="journal article" date="2021" name="Sci. Rep.">
        <title>The genome of the diatom Chaetoceros tenuissimus carries an ancient integrated fragment of an extant virus.</title>
        <authorList>
            <person name="Hongo Y."/>
            <person name="Kimura K."/>
            <person name="Takaki Y."/>
            <person name="Yoshida Y."/>
            <person name="Baba S."/>
            <person name="Kobayashi G."/>
            <person name="Nagasaki K."/>
            <person name="Hano T."/>
            <person name="Tomaru Y."/>
        </authorList>
    </citation>
    <scope>NUCLEOTIDE SEQUENCE [LARGE SCALE GENOMIC DNA]</scope>
    <source>
        <strain evidence="3 4">NIES-3715</strain>
    </source>
</reference>
<feature type="compositionally biased region" description="Basic and acidic residues" evidence="2">
    <location>
        <begin position="35"/>
        <end position="48"/>
    </location>
</feature>
<sequence length="387" mass="44296">MGTAYTSRSKRNSQNATKSVARGDRACCEFSSSDDESRTTMGNDDHDNNSSFSECEDLPLIRSPDDEYFDFHPDPELKAEFDSLVKRIGNKWNGIQSVSSLSHCYGQQEGHRIMMENGNAVMESLRDLESQHYKMLEDENIDFTKMLKDDMHALHQPATSSVKQALTKLVTEGKKKLTLDEPSMDTIYKAAIPIFEEHIQDYNFKLDPNRNNVLPKKLANGGNDRIYKILLRMRHCLIKDRQQDDLKKKLNKSHKKEVHDLQQKIDKLQLDNMDLKRQLDNANQENANLQVGLQRAEANAEANSNKAQFTESSHDYVTPLKSNDTNIKNENQSLRQRIAELEDLRAGVATSLASNNVRMEQHGTFHYTIVNTPNTPSRREIPKNEED</sequence>
<protein>
    <submittedName>
        <fullName evidence="3">Uncharacterized protein</fullName>
    </submittedName>
</protein>
<feature type="compositionally biased region" description="Basic and acidic residues" evidence="2">
    <location>
        <begin position="377"/>
        <end position="387"/>
    </location>
</feature>
<comment type="caution">
    <text evidence="3">The sequence shown here is derived from an EMBL/GenBank/DDBJ whole genome shotgun (WGS) entry which is preliminary data.</text>
</comment>
<feature type="region of interest" description="Disordered" evidence="2">
    <location>
        <begin position="368"/>
        <end position="387"/>
    </location>
</feature>
<dbReference type="Proteomes" id="UP001054902">
    <property type="component" value="Unassembled WGS sequence"/>
</dbReference>